<protein>
    <recommendedName>
        <fullName evidence="4">DUF4251 domain-containing protein</fullName>
    </recommendedName>
</protein>
<dbReference type="Proteomes" id="UP000188947">
    <property type="component" value="Unassembled WGS sequence"/>
</dbReference>
<gene>
    <name evidence="2" type="ORF">BMF97_04945</name>
</gene>
<dbReference type="PROSITE" id="PS51257">
    <property type="entry name" value="PROKAR_LIPOPROTEIN"/>
    <property type="match status" value="1"/>
</dbReference>
<keyword evidence="1" id="KW-0732">Signal</keyword>
<name>A0A1V3U1T1_ELIME</name>
<organism evidence="2 3">
    <name type="scientific">Elizabethkingia meningoseptica</name>
    <name type="common">Chryseobacterium meningosepticum</name>
    <dbReference type="NCBI Taxonomy" id="238"/>
    <lineage>
        <taxon>Bacteria</taxon>
        <taxon>Pseudomonadati</taxon>
        <taxon>Bacteroidota</taxon>
        <taxon>Flavobacteriia</taxon>
        <taxon>Flavobacteriales</taxon>
        <taxon>Weeksellaceae</taxon>
        <taxon>Elizabethkingia</taxon>
    </lineage>
</organism>
<reference evidence="2 3" key="1">
    <citation type="submission" date="2016-11" db="EMBL/GenBank/DDBJ databases">
        <title>Genome sequence and comparative genomic analysis of clinical strain Elizabethkingia meningoseptica 61421 PRCM.</title>
        <authorList>
            <person name="Wang M."/>
            <person name="Hu S."/>
            <person name="Cao L."/>
            <person name="Jiang T."/>
            <person name="Zhou Y."/>
            <person name="Ming D."/>
        </authorList>
    </citation>
    <scope>NUCLEOTIDE SEQUENCE [LARGE SCALE GENOMIC DNA]</scope>
    <source>
        <strain evidence="2 3">61421 PRCM</strain>
    </source>
</reference>
<accession>A0A1V3U1T1</accession>
<dbReference type="AlphaFoldDB" id="A0A1V3U1T1"/>
<evidence type="ECO:0000313" key="3">
    <source>
        <dbReference type="Proteomes" id="UP000188947"/>
    </source>
</evidence>
<dbReference type="STRING" id="238.BBD35_17165"/>
<comment type="caution">
    <text evidence="2">The sequence shown here is derived from an EMBL/GenBank/DDBJ whole genome shotgun (WGS) entry which is preliminary data.</text>
</comment>
<proteinExistence type="predicted"/>
<sequence length="181" mass="20294">MIMKKLFWAFSALLLFSCQKKAEQQDISNKDSITTKKDTVQAVKTAETSASQLSIENFKSDEIPADMLKGSLHPHDMEGESVMELVPSMKAFMDGNPLNIVYIDFSLKKAFIKADGKIVALKETGKDKYENSDYKLSFTSKTPEKLPQEIEVVTYAFEGKITIIRNSDQSTVVKDYFTAGL</sequence>
<evidence type="ECO:0008006" key="4">
    <source>
        <dbReference type="Google" id="ProtNLM"/>
    </source>
</evidence>
<feature type="chain" id="PRO_5010744176" description="DUF4251 domain-containing protein" evidence="1">
    <location>
        <begin position="23"/>
        <end position="181"/>
    </location>
</feature>
<dbReference type="eggNOG" id="ENOG50341QS">
    <property type="taxonomic scope" value="Bacteria"/>
</dbReference>
<feature type="signal peptide" evidence="1">
    <location>
        <begin position="1"/>
        <end position="22"/>
    </location>
</feature>
<keyword evidence="3" id="KW-1185">Reference proteome</keyword>
<evidence type="ECO:0000313" key="2">
    <source>
        <dbReference type="EMBL" id="OOH96625.1"/>
    </source>
</evidence>
<evidence type="ECO:0000256" key="1">
    <source>
        <dbReference type="SAM" id="SignalP"/>
    </source>
</evidence>
<dbReference type="OrthoDB" id="1250781at2"/>
<dbReference type="EMBL" id="MPOG01000007">
    <property type="protein sequence ID" value="OOH96625.1"/>
    <property type="molecule type" value="Genomic_DNA"/>
</dbReference>